<dbReference type="GO" id="GO:0003723">
    <property type="term" value="F:RNA binding"/>
    <property type="evidence" value="ECO:0007669"/>
    <property type="project" value="TreeGrafter"/>
</dbReference>
<keyword evidence="3" id="KW-0687">Ribonucleoprotein</keyword>
<evidence type="ECO:0000256" key="5">
    <source>
        <dbReference type="ARBA" id="ARBA00035523"/>
    </source>
</evidence>
<dbReference type="Pfam" id="PF00380">
    <property type="entry name" value="Ribosomal_S9"/>
    <property type="match status" value="1"/>
</dbReference>
<name>A0A1F4VCR2_UNCKA</name>
<proteinExistence type="inferred from homology"/>
<evidence type="ECO:0000256" key="1">
    <source>
        <dbReference type="ARBA" id="ARBA00005251"/>
    </source>
</evidence>
<dbReference type="InterPro" id="IPR014721">
    <property type="entry name" value="Ribsml_uS5_D2-typ_fold_subgr"/>
</dbReference>
<dbReference type="STRING" id="1802620.A3D91_00755"/>
<sequence>MFLYKDKGDFTVNGISINDYFPNEKEKIKWMRPFHVIGVSHPNSQFSATIKVYGSGRSSQLNAIIHGLSRTLSKISEEYSQTLRKQGLLTRDPRMVERKKYWFRKARKTPQYSKR</sequence>
<dbReference type="InterPro" id="IPR020568">
    <property type="entry name" value="Ribosomal_Su5_D2-typ_SF"/>
</dbReference>
<reference evidence="6 7" key="1">
    <citation type="journal article" date="2016" name="Nat. Commun.">
        <title>Thousands of microbial genomes shed light on interconnected biogeochemical processes in an aquifer system.</title>
        <authorList>
            <person name="Anantharaman K."/>
            <person name="Brown C.T."/>
            <person name="Hug L.A."/>
            <person name="Sharon I."/>
            <person name="Castelle C.J."/>
            <person name="Probst A.J."/>
            <person name="Thomas B.C."/>
            <person name="Singh A."/>
            <person name="Wilkins M.J."/>
            <person name="Karaoz U."/>
            <person name="Brodie E.L."/>
            <person name="Williams K.H."/>
            <person name="Hubbard S.S."/>
            <person name="Banfield J.F."/>
        </authorList>
    </citation>
    <scope>NUCLEOTIDE SEQUENCE [LARGE SCALE GENOMIC DNA]</scope>
</reference>
<dbReference type="SUPFAM" id="SSF54211">
    <property type="entry name" value="Ribosomal protein S5 domain 2-like"/>
    <property type="match status" value="1"/>
</dbReference>
<dbReference type="Proteomes" id="UP000178127">
    <property type="component" value="Unassembled WGS sequence"/>
</dbReference>
<dbReference type="PANTHER" id="PTHR21569">
    <property type="entry name" value="RIBOSOMAL PROTEIN S9"/>
    <property type="match status" value="1"/>
</dbReference>
<organism evidence="6 7">
    <name type="scientific">candidate division WWE3 bacterium RIFCSPHIGHO2_02_FULL_38_14</name>
    <dbReference type="NCBI Taxonomy" id="1802620"/>
    <lineage>
        <taxon>Bacteria</taxon>
        <taxon>Katanobacteria</taxon>
    </lineage>
</organism>
<keyword evidence="2 6" id="KW-0689">Ribosomal protein</keyword>
<dbReference type="InterPro" id="IPR000754">
    <property type="entry name" value="Ribosomal_uS9"/>
</dbReference>
<evidence type="ECO:0000313" key="7">
    <source>
        <dbReference type="Proteomes" id="UP000178127"/>
    </source>
</evidence>
<dbReference type="Gene3D" id="3.30.230.10">
    <property type="match status" value="1"/>
</dbReference>
<comment type="caution">
    <text evidence="6">The sequence shown here is derived from an EMBL/GenBank/DDBJ whole genome shotgun (WGS) entry which is preliminary data.</text>
</comment>
<dbReference type="GO" id="GO:0006412">
    <property type="term" value="P:translation"/>
    <property type="evidence" value="ECO:0007669"/>
    <property type="project" value="InterPro"/>
</dbReference>
<evidence type="ECO:0000256" key="3">
    <source>
        <dbReference type="ARBA" id="ARBA00023274"/>
    </source>
</evidence>
<dbReference type="PANTHER" id="PTHR21569:SF1">
    <property type="entry name" value="SMALL RIBOSOMAL SUBUNIT PROTEIN US9M"/>
    <property type="match status" value="1"/>
</dbReference>
<evidence type="ECO:0000313" key="6">
    <source>
        <dbReference type="EMBL" id="OGC54493.1"/>
    </source>
</evidence>
<dbReference type="EMBL" id="MEVD01000003">
    <property type="protein sequence ID" value="OGC54493.1"/>
    <property type="molecule type" value="Genomic_DNA"/>
</dbReference>
<accession>A0A1F4VCR2</accession>
<evidence type="ECO:0000256" key="4">
    <source>
        <dbReference type="ARBA" id="ARBA00035259"/>
    </source>
</evidence>
<dbReference type="GO" id="GO:0015935">
    <property type="term" value="C:small ribosomal subunit"/>
    <property type="evidence" value="ECO:0007669"/>
    <property type="project" value="TreeGrafter"/>
</dbReference>
<evidence type="ECO:0000256" key="2">
    <source>
        <dbReference type="ARBA" id="ARBA00022980"/>
    </source>
</evidence>
<dbReference type="GO" id="GO:0003735">
    <property type="term" value="F:structural constituent of ribosome"/>
    <property type="evidence" value="ECO:0007669"/>
    <property type="project" value="InterPro"/>
</dbReference>
<protein>
    <recommendedName>
        <fullName evidence="4">Small ribosomal subunit protein uS9</fullName>
    </recommendedName>
    <alternativeName>
        <fullName evidence="5">30S ribosomal protein S9</fullName>
    </alternativeName>
</protein>
<comment type="similarity">
    <text evidence="1">Belongs to the universal ribosomal protein uS9 family.</text>
</comment>
<dbReference type="AlphaFoldDB" id="A0A1F4VCR2"/>
<gene>
    <name evidence="6" type="ORF">A3D91_00755</name>
</gene>